<dbReference type="InterPro" id="IPR013087">
    <property type="entry name" value="Znf_C2H2_type"/>
</dbReference>
<evidence type="ECO:0000256" key="1">
    <source>
        <dbReference type="PROSITE-ProRule" id="PRU00042"/>
    </source>
</evidence>
<dbReference type="GO" id="GO:0008270">
    <property type="term" value="F:zinc ion binding"/>
    <property type="evidence" value="ECO:0007669"/>
    <property type="project" value="UniProtKB-KW"/>
</dbReference>
<name>A0AA38NWD9_9AGAR</name>
<feature type="region of interest" description="Disordered" evidence="2">
    <location>
        <begin position="141"/>
        <end position="186"/>
    </location>
</feature>
<feature type="region of interest" description="Disordered" evidence="2">
    <location>
        <begin position="914"/>
        <end position="938"/>
    </location>
</feature>
<feature type="compositionally biased region" description="Polar residues" evidence="2">
    <location>
        <begin position="141"/>
        <end position="157"/>
    </location>
</feature>
<feature type="region of interest" description="Disordered" evidence="2">
    <location>
        <begin position="1221"/>
        <end position="1276"/>
    </location>
</feature>
<feature type="compositionally biased region" description="Acidic residues" evidence="2">
    <location>
        <begin position="75"/>
        <end position="84"/>
    </location>
</feature>
<reference evidence="4" key="1">
    <citation type="submission" date="2022-08" db="EMBL/GenBank/DDBJ databases">
        <authorList>
            <consortium name="DOE Joint Genome Institute"/>
            <person name="Min B."/>
            <person name="Riley R."/>
            <person name="Sierra-Patev S."/>
            <person name="Naranjo-Ortiz M."/>
            <person name="Looney B."/>
            <person name="Konkel Z."/>
            <person name="Slot J.C."/>
            <person name="Sakamoto Y."/>
            <person name="Steenwyk J.L."/>
            <person name="Rokas A."/>
            <person name="Carro J."/>
            <person name="Camarero S."/>
            <person name="Ferreira P."/>
            <person name="Molpeceres G."/>
            <person name="Ruiz-Duenas F.J."/>
            <person name="Serrano A."/>
            <person name="Henrissat B."/>
            <person name="Drula E."/>
            <person name="Hughes K.W."/>
            <person name="Mata J.L."/>
            <person name="Ishikawa N.K."/>
            <person name="Vargas-Isla R."/>
            <person name="Ushijima S."/>
            <person name="Smith C.A."/>
            <person name="Ahrendt S."/>
            <person name="Andreopoulos W."/>
            <person name="He G."/>
            <person name="Labutti K."/>
            <person name="Lipzen A."/>
            <person name="Ng V."/>
            <person name="Sandor L."/>
            <person name="Barry K."/>
            <person name="Martinez A.T."/>
            <person name="Xiao Y."/>
            <person name="Gibbons J.G."/>
            <person name="Terashima K."/>
            <person name="Hibbett D.S."/>
            <person name="Grigoriev I.V."/>
        </authorList>
    </citation>
    <scope>NUCLEOTIDE SEQUENCE</scope>
    <source>
        <strain evidence="4">TFB9207</strain>
    </source>
</reference>
<keyword evidence="1" id="KW-0862">Zinc</keyword>
<feature type="compositionally biased region" description="Polar residues" evidence="2">
    <location>
        <begin position="108"/>
        <end position="122"/>
    </location>
</feature>
<evidence type="ECO:0000256" key="2">
    <source>
        <dbReference type="SAM" id="MobiDB-lite"/>
    </source>
</evidence>
<organism evidence="4 5">
    <name type="scientific">Lentinula raphanica</name>
    <dbReference type="NCBI Taxonomy" id="153919"/>
    <lineage>
        <taxon>Eukaryota</taxon>
        <taxon>Fungi</taxon>
        <taxon>Dikarya</taxon>
        <taxon>Basidiomycota</taxon>
        <taxon>Agaricomycotina</taxon>
        <taxon>Agaricomycetes</taxon>
        <taxon>Agaricomycetidae</taxon>
        <taxon>Agaricales</taxon>
        <taxon>Marasmiineae</taxon>
        <taxon>Omphalotaceae</taxon>
        <taxon>Lentinula</taxon>
    </lineage>
</organism>
<dbReference type="InterPro" id="IPR041078">
    <property type="entry name" value="Plavaka"/>
</dbReference>
<accession>A0AA38NWD9</accession>
<feature type="compositionally biased region" description="Acidic residues" evidence="2">
    <location>
        <begin position="1250"/>
        <end position="1269"/>
    </location>
</feature>
<feature type="domain" description="C2H2-type" evidence="3">
    <location>
        <begin position="4"/>
        <end position="31"/>
    </location>
</feature>
<dbReference type="EMBL" id="MU807191">
    <property type="protein sequence ID" value="KAJ3831866.1"/>
    <property type="molecule type" value="Genomic_DNA"/>
</dbReference>
<evidence type="ECO:0000259" key="3">
    <source>
        <dbReference type="PROSITE" id="PS50157"/>
    </source>
</evidence>
<dbReference type="Proteomes" id="UP001163846">
    <property type="component" value="Unassembled WGS sequence"/>
</dbReference>
<proteinExistence type="predicted"/>
<keyword evidence="1" id="KW-0863">Zinc-finger</keyword>
<comment type="caution">
    <text evidence="4">The sequence shown here is derived from an EMBL/GenBank/DDBJ whole genome shotgun (WGS) entry which is preliminary data.</text>
</comment>
<feature type="compositionally biased region" description="Acidic residues" evidence="2">
    <location>
        <begin position="92"/>
        <end position="101"/>
    </location>
</feature>
<protein>
    <recommendedName>
        <fullName evidence="3">C2H2-type domain-containing protein</fullName>
    </recommendedName>
</protein>
<keyword evidence="5" id="KW-1185">Reference proteome</keyword>
<sequence>MPKVTCKTCGDLFEQGRGLSNHQRKCIGLKRLHKETLKRRTEAVRALRKREKKHRKEALLNQQAEHKDHEPEPTNNEELEEDAEMFMHPEGDVEPDVEPDVAPEHESQLQPDNQDLDVNSQTGRPKRQRFLPAAFRDFIPSQPSALSSTIPTRTRYGSTPPAIDPISPEPESRSPSFEPPPEPTMRCTEPDIFGLFREYTEFPSYEPDNHISLDEICDAATFNIPPSGPRNPESGFGAPKCTTSDSNTRFNSLSASNSSNPYAPFPNASTYHMMKFAYSESNDNSFGLAGIQRVNDEIIQQPGFNPEELRTFNAHTEAKKLDKYIASQTFQSDLPFDNHAGWKRSSVRIPLPCAGHKNTEDQAPTVVVDDIIHRDLLEVMKEAYSSDASSEYHLRGYKQMWQRDDRPDPIRIHGEVYTSEAFLEMENEVLSSPAEPGCDLERVVAPIMVYSDSTHLASFGTASICPGYVWFGSQSKYSRAKPSKFAAHHLVYFPSLPKHVDDDYTRHFGHAPSEAVKTHLKRELKHAVWQLLFTADFLNAYVHGTVVEGPDGVLRRLYPRIFTYSADYPEKVLLASIKNLGTHFCPRCTTEKKSAYEMGTQKDMDRRQFCRRVDTQNRRKMIERARKKFFKHGKGVNSNSIDQALTESWTPTRNAFSEAFHDLGLNYFRLFVNDILHEVEVGMFKDVISHLIRMCHTMGKDTVQELNQRFRKVPTFGRGTIRRFVDNVSELKKLAARDFEDLLQCAPACFEGLFAEKSQEIDDLVQDLLAHFATWHAYAKLRLHTELTLESFELATTELGHLLRKFAHETAKTFDTRLLPREVAARARRKANNGSNTDTPRKLFNLNTYKFHALGDYPWTIRTFGTTDSYSTQLGELEHRRVKRLYIHTNKINFTFQIARHEQRRRVLKNLLQQKKTSKQQEHATRSKISQPSLTFADSDPLPFTDPLTRYHISSNTRFSENLTTWLGGLQDDPAFTNFLPKLKDHILGRLLGVAQSDTTFSEAERATVTFMNNRIFRHKVVRLNYTTYDLRRNQDSCNPRTHADIMMLSGDSETRAEHPYWFARIIGIYHVDVVYSGQRQKFPVHQKFNFLYVRWFGLAREQDRYGIHTKRMPSLGFIDAHDPEAFGFVDPSDVIRACHIIPAYAYEKTTQFLPGPSLARQESDNNEDYFRYYVNMWVDRDMFMRFRGGGVGHKATLLATSVFEEENTASMGDLEELYDRVSTMPGEDDDSTKDEEEEEEESERAGDNVEAEDELGPEDGEDIGEGENFEGFAEY</sequence>
<dbReference type="Pfam" id="PF18759">
    <property type="entry name" value="Plavaka"/>
    <property type="match status" value="1"/>
</dbReference>
<gene>
    <name evidence="4" type="ORF">F5878DRAFT_667109</name>
</gene>
<keyword evidence="1" id="KW-0479">Metal-binding</keyword>
<feature type="region of interest" description="Disordered" evidence="2">
    <location>
        <begin position="38"/>
        <end position="122"/>
    </location>
</feature>
<dbReference type="PROSITE" id="PS50157">
    <property type="entry name" value="ZINC_FINGER_C2H2_2"/>
    <property type="match status" value="1"/>
</dbReference>
<feature type="compositionally biased region" description="Acidic residues" evidence="2">
    <location>
        <begin position="1227"/>
        <end position="1243"/>
    </location>
</feature>
<evidence type="ECO:0000313" key="5">
    <source>
        <dbReference type="Proteomes" id="UP001163846"/>
    </source>
</evidence>
<evidence type="ECO:0000313" key="4">
    <source>
        <dbReference type="EMBL" id="KAJ3831866.1"/>
    </source>
</evidence>
<dbReference type="AlphaFoldDB" id="A0AA38NWD9"/>
<feature type="compositionally biased region" description="Basic residues" evidence="2">
    <location>
        <begin position="46"/>
        <end position="56"/>
    </location>
</feature>
<feature type="compositionally biased region" description="Polar residues" evidence="2">
    <location>
        <begin position="927"/>
        <end position="936"/>
    </location>
</feature>